<keyword evidence="1" id="KW-0533">Nickel</keyword>
<dbReference type="GO" id="GO:0016829">
    <property type="term" value="F:lyase activity"/>
    <property type="evidence" value="ECO:0007669"/>
    <property type="project" value="UniProtKB-KW"/>
</dbReference>
<evidence type="ECO:0000256" key="1">
    <source>
        <dbReference type="ARBA" id="ARBA00022596"/>
    </source>
</evidence>
<dbReference type="Proteomes" id="UP000009226">
    <property type="component" value="Chromosome"/>
</dbReference>
<dbReference type="PANTHER" id="PTHR36566">
    <property type="entry name" value="NICKEL INSERTION PROTEIN-RELATED"/>
    <property type="match status" value="1"/>
</dbReference>
<dbReference type="EMBL" id="CP002736">
    <property type="protein sequence ID" value="AEF94777.1"/>
    <property type="molecule type" value="Genomic_DNA"/>
</dbReference>
<dbReference type="STRING" id="868595.Desca_1935"/>
<accession>F6B8T4</accession>
<evidence type="ECO:0000256" key="2">
    <source>
        <dbReference type="ARBA" id="ARBA00023239"/>
    </source>
</evidence>
<dbReference type="eggNOG" id="COG1641">
    <property type="taxonomic scope" value="Bacteria"/>
</dbReference>
<keyword evidence="4" id="KW-1185">Reference proteome</keyword>
<reference evidence="3" key="1">
    <citation type="submission" date="2011-05" db="EMBL/GenBank/DDBJ databases">
        <title>Complete sequence of Desulfotomaculum carboxydivorans CO-1-SRB.</title>
        <authorList>
            <consortium name="US DOE Joint Genome Institute"/>
            <person name="Lucas S."/>
            <person name="Han J."/>
            <person name="Lapidus A."/>
            <person name="Cheng J.-F."/>
            <person name="Goodwin L."/>
            <person name="Pitluck S."/>
            <person name="Peters L."/>
            <person name="Mikhailova N."/>
            <person name="Lu M."/>
            <person name="Han C."/>
            <person name="Tapia R."/>
            <person name="Land M."/>
            <person name="Hauser L."/>
            <person name="Kyrpides N."/>
            <person name="Ivanova N."/>
            <person name="Pagani I."/>
            <person name="Stams A."/>
            <person name="Plugge C."/>
            <person name="Muyzer G."/>
            <person name="Kuever J."/>
            <person name="Parshina S."/>
            <person name="Ivanova A."/>
            <person name="Nazina T."/>
            <person name="Woyke T."/>
        </authorList>
    </citation>
    <scope>NUCLEOTIDE SEQUENCE [LARGE SCALE GENOMIC DNA]</scope>
    <source>
        <strain evidence="3">CO-1-SRB</strain>
    </source>
</reference>
<gene>
    <name evidence="3" type="ordered locus">Desca_1935</name>
</gene>
<dbReference type="RefSeq" id="WP_013810453.1">
    <property type="nucleotide sequence ID" value="NC_015565.1"/>
</dbReference>
<dbReference type="PANTHER" id="PTHR36566:SF1">
    <property type="entry name" value="PYRIDINIUM-3,5-BISTHIOCARBOXYLIC ACID MONONUCLEOTIDE NICKEL INSERTION PROTEIN"/>
    <property type="match status" value="1"/>
</dbReference>
<protein>
    <recommendedName>
        <fullName evidence="5">TIGR00299 family protein</fullName>
    </recommendedName>
</protein>
<proteinExistence type="predicted"/>
<evidence type="ECO:0000313" key="4">
    <source>
        <dbReference type="Proteomes" id="UP000009226"/>
    </source>
</evidence>
<evidence type="ECO:0008006" key="5">
    <source>
        <dbReference type="Google" id="ProtNLM"/>
    </source>
</evidence>
<dbReference type="AlphaFoldDB" id="F6B8T4"/>
<sequence>MPILYFDCFSGISGDMIIGALLDAGLPFDVLEQEIKKLKLDDYNIREEKVVKRGISATQFIVETHEHHPHRHLVDIQKIVGESDLEEPVKNTVLEVFAKIAEAEGKIHGVSPDTIHFHEVGAVDAIIDIVGAVVGLHTMGITKVFASPLNTGGGWSKCMHGTIPVPAPATLELLKGVPIYNGGVSLELVTPTGAAIITTVCQDFGQLPPMIPKVVGYGAGTADPPVPNLLRVIIGEETSCWVSHLNHTEHKHSGPKHNEHRH</sequence>
<dbReference type="HOGENOM" id="CLU_028523_1_0_9"/>
<dbReference type="Pfam" id="PF01969">
    <property type="entry name" value="Ni_insertion"/>
    <property type="match status" value="1"/>
</dbReference>
<dbReference type="InterPro" id="IPR002822">
    <property type="entry name" value="Ni_insertion"/>
</dbReference>
<evidence type="ECO:0000313" key="3">
    <source>
        <dbReference type="EMBL" id="AEF94777.1"/>
    </source>
</evidence>
<organism evidence="3 4">
    <name type="scientific">Desulfotomaculum nigrificans (strain DSM 14880 / VKM B-2319 / CO-1-SRB)</name>
    <name type="common">Desulfotomaculum carboxydivorans</name>
    <dbReference type="NCBI Taxonomy" id="868595"/>
    <lineage>
        <taxon>Bacteria</taxon>
        <taxon>Bacillati</taxon>
        <taxon>Bacillota</taxon>
        <taxon>Clostridia</taxon>
        <taxon>Eubacteriales</taxon>
        <taxon>Desulfotomaculaceae</taxon>
        <taxon>Desulfotomaculum</taxon>
    </lineage>
</organism>
<name>F6B8T4_DESCC</name>
<dbReference type="NCBIfam" id="TIGR00299">
    <property type="entry name" value="nickel pincer cofactor biosynthesis protein LarC"/>
    <property type="match status" value="1"/>
</dbReference>
<dbReference type="KEGG" id="dca:Desca_1935"/>
<keyword evidence="2" id="KW-0456">Lyase</keyword>